<dbReference type="AlphaFoldDB" id="A0A1G2D0N8"/>
<dbReference type="EMBL" id="MHLI01000002">
    <property type="protein sequence ID" value="OGZ06451.1"/>
    <property type="molecule type" value="Genomic_DNA"/>
</dbReference>
<protein>
    <submittedName>
        <fullName evidence="1">Uncharacterized protein</fullName>
    </submittedName>
</protein>
<accession>A0A1G2D0N8</accession>
<evidence type="ECO:0000313" key="1">
    <source>
        <dbReference type="EMBL" id="OGZ06451.1"/>
    </source>
</evidence>
<sequence>MPLSEKKLKIYQKYYQSQLRPIREFDNGNGHPVVMMSECHAGAPRKNNSWMHLMCPCDLKWKWEMFGTPKKRTMVMTGDGFHCAAQEDAREVVRNEIQRKYQEVWATMSLADRANDIWQKFCAGEYMGEHNVGSLYVQDIERLLGTTPDVLNVQVGAGRNAQGEIVSPPRVEHISCPSKAIRSAIFELKKRKLVDLNGMILVPYSESFRFPEELHRQFAYWIEVPLGWPNGEAGDCFMFTLYAKIVRVTNWKSGEDVFGPQNIPTMTAAWKESCITKWLPLLDHRLLGLPEDERHEVLTRIPLEEWIAWLLMIREEVLAAES</sequence>
<gene>
    <name evidence="1" type="ORF">A2845_06045</name>
</gene>
<comment type="caution">
    <text evidence="1">The sequence shown here is derived from an EMBL/GenBank/DDBJ whole genome shotgun (WGS) entry which is preliminary data.</text>
</comment>
<name>A0A1G2D0N8_9BACT</name>
<organism evidence="1 2">
    <name type="scientific">Candidatus Lloydbacteria bacterium RIFCSPHIGHO2_01_FULL_49_22</name>
    <dbReference type="NCBI Taxonomy" id="1798658"/>
    <lineage>
        <taxon>Bacteria</taxon>
        <taxon>Candidatus Lloydiibacteriota</taxon>
    </lineage>
</organism>
<proteinExistence type="predicted"/>
<dbReference type="Proteomes" id="UP000177122">
    <property type="component" value="Unassembled WGS sequence"/>
</dbReference>
<evidence type="ECO:0000313" key="2">
    <source>
        <dbReference type="Proteomes" id="UP000177122"/>
    </source>
</evidence>
<reference evidence="1 2" key="1">
    <citation type="journal article" date="2016" name="Nat. Commun.">
        <title>Thousands of microbial genomes shed light on interconnected biogeochemical processes in an aquifer system.</title>
        <authorList>
            <person name="Anantharaman K."/>
            <person name="Brown C.T."/>
            <person name="Hug L.A."/>
            <person name="Sharon I."/>
            <person name="Castelle C.J."/>
            <person name="Probst A.J."/>
            <person name="Thomas B.C."/>
            <person name="Singh A."/>
            <person name="Wilkins M.J."/>
            <person name="Karaoz U."/>
            <person name="Brodie E.L."/>
            <person name="Williams K.H."/>
            <person name="Hubbard S.S."/>
            <person name="Banfield J.F."/>
        </authorList>
    </citation>
    <scope>NUCLEOTIDE SEQUENCE [LARGE SCALE GENOMIC DNA]</scope>
</reference>